<dbReference type="InterPro" id="IPR022488">
    <property type="entry name" value="PPK2-related"/>
</dbReference>
<dbReference type="PIRSF" id="PIRSF028756">
    <property type="entry name" value="PPK2_prd"/>
    <property type="match status" value="1"/>
</dbReference>
<organism evidence="6 7">
    <name type="scientific">Neptunomonas concharum</name>
    <dbReference type="NCBI Taxonomy" id="1031538"/>
    <lineage>
        <taxon>Bacteria</taxon>
        <taxon>Pseudomonadati</taxon>
        <taxon>Pseudomonadota</taxon>
        <taxon>Gammaproteobacteria</taxon>
        <taxon>Oceanospirillales</taxon>
        <taxon>Oceanospirillaceae</taxon>
        <taxon>Neptunomonas</taxon>
    </lineage>
</organism>
<evidence type="ECO:0000256" key="3">
    <source>
        <dbReference type="ARBA" id="ARBA00022777"/>
    </source>
</evidence>
<feature type="domain" description="Polyphosphate kinase-2-related" evidence="5">
    <location>
        <begin position="28"/>
        <end position="248"/>
    </location>
</feature>
<evidence type="ECO:0000256" key="4">
    <source>
        <dbReference type="SAM" id="Coils"/>
    </source>
</evidence>
<keyword evidence="7" id="KW-1185">Reference proteome</keyword>
<dbReference type="InterPro" id="IPR027417">
    <property type="entry name" value="P-loop_NTPase"/>
</dbReference>
<reference evidence="6 7" key="1">
    <citation type="journal article" date="2019" name="Biochem. Eng. J.">
        <title>Metabolic engineering of the marine bacteria Neptunomonas concharum for the production of acetoin and meso-2,3-butanediol from acetate.</title>
        <authorList>
            <person name="Li W."/>
            <person name="Pu N."/>
            <person name="Liu C.-X."/>
            <person name="Yuan Q.-P."/>
            <person name="Li Z.-J."/>
        </authorList>
    </citation>
    <scope>NUCLEOTIDE SEQUENCE [LARGE SCALE GENOMIC DNA]</scope>
    <source>
        <strain evidence="6 7">JCM17730</strain>
    </source>
</reference>
<accession>A0A5P1R9M3</accession>
<evidence type="ECO:0000256" key="2">
    <source>
        <dbReference type="ARBA" id="ARBA00022679"/>
    </source>
</evidence>
<evidence type="ECO:0000313" key="6">
    <source>
        <dbReference type="EMBL" id="QEQ96308.1"/>
    </source>
</evidence>
<proteinExistence type="inferred from homology"/>
<comment type="similarity">
    <text evidence="1">Belongs to the polyphosphate kinase 2 (PPK2) family. Class I subfamily.</text>
</comment>
<keyword evidence="2" id="KW-0808">Transferase</keyword>
<dbReference type="AlphaFoldDB" id="A0A5P1R9M3"/>
<dbReference type="EMBL" id="CP043869">
    <property type="protein sequence ID" value="QEQ96308.1"/>
    <property type="molecule type" value="Genomic_DNA"/>
</dbReference>
<dbReference type="PANTHER" id="PTHR34383">
    <property type="entry name" value="POLYPHOSPHATE:AMP PHOSPHOTRANSFERASE-RELATED"/>
    <property type="match status" value="1"/>
</dbReference>
<protein>
    <submittedName>
        <fullName evidence="6">Polyphosphate kinase</fullName>
    </submittedName>
</protein>
<dbReference type="PANTHER" id="PTHR34383:SF3">
    <property type="entry name" value="POLYPHOSPHATE:AMP PHOSPHOTRANSFERASE"/>
    <property type="match status" value="1"/>
</dbReference>
<evidence type="ECO:0000256" key="1">
    <source>
        <dbReference type="ARBA" id="ARBA00009924"/>
    </source>
</evidence>
<evidence type="ECO:0000313" key="7">
    <source>
        <dbReference type="Proteomes" id="UP000324760"/>
    </source>
</evidence>
<dbReference type="Pfam" id="PF03976">
    <property type="entry name" value="PPK2"/>
    <property type="match status" value="1"/>
</dbReference>
<dbReference type="InterPro" id="IPR016898">
    <property type="entry name" value="Polyphosphate_phosphotransfera"/>
</dbReference>
<dbReference type="RefSeq" id="WP_138988687.1">
    <property type="nucleotide sequence ID" value="NZ_CP043869.1"/>
</dbReference>
<name>A0A5P1R9M3_9GAMM</name>
<gene>
    <name evidence="6" type="ORF">F0U83_06080</name>
</gene>
<keyword evidence="4" id="KW-0175">Coiled coil</keyword>
<sequence length="276" mass="32660">MNLPSPIELQLSPPRLSDLSFDDAIVENKEKYEKKLKQWQKRLLTVQQAYYHQKKRAVIVFEGWDASGKGGAIRRITEKLDPRGFKVHPISAPTTYEQGKHYLYRFYNRLPSPGEIAIFDRSWYGRVLVERIEAFATPEEWQRSYQEINEFERLLLDDDARVIKLFLHITPEEQLKRFAERLDNPVKRWKLTEEDIRNRQRWEEYETAIQDMFRHTSTESAQWSLIAANHKWYTRIEVLKTIVKALEENIDLSPPPADPDVIKAAKKHLGLEVDLD</sequence>
<dbReference type="SUPFAM" id="SSF52540">
    <property type="entry name" value="P-loop containing nucleoside triphosphate hydrolases"/>
    <property type="match status" value="1"/>
</dbReference>
<dbReference type="OrthoDB" id="9775224at2"/>
<dbReference type="GO" id="GO:0008976">
    <property type="term" value="F:polyphosphate kinase activity"/>
    <property type="evidence" value="ECO:0007669"/>
    <property type="project" value="InterPro"/>
</dbReference>
<dbReference type="Proteomes" id="UP000324760">
    <property type="component" value="Chromosome"/>
</dbReference>
<feature type="coiled-coil region" evidence="4">
    <location>
        <begin position="22"/>
        <end position="49"/>
    </location>
</feature>
<evidence type="ECO:0000259" key="5">
    <source>
        <dbReference type="Pfam" id="PF03976"/>
    </source>
</evidence>
<keyword evidence="3 6" id="KW-0418">Kinase</keyword>
<dbReference type="KEGG" id="ncu:F0U83_06080"/>
<dbReference type="Gene3D" id="3.40.50.300">
    <property type="entry name" value="P-loop containing nucleotide triphosphate hydrolases"/>
    <property type="match status" value="1"/>
</dbReference>